<organism evidence="1 2">
    <name type="scientific">Winogradskyella aquimaris</name>
    <dbReference type="NCBI Taxonomy" id="864074"/>
    <lineage>
        <taxon>Bacteria</taxon>
        <taxon>Pseudomonadati</taxon>
        <taxon>Bacteroidota</taxon>
        <taxon>Flavobacteriia</taxon>
        <taxon>Flavobacteriales</taxon>
        <taxon>Flavobacteriaceae</taxon>
        <taxon>Winogradskyella</taxon>
    </lineage>
</organism>
<name>A0ABU5EPK3_9FLAO</name>
<comment type="caution">
    <text evidence="1">The sequence shown here is derived from an EMBL/GenBank/DDBJ whole genome shotgun (WGS) entry which is preliminary data.</text>
</comment>
<evidence type="ECO:0000313" key="2">
    <source>
        <dbReference type="Proteomes" id="UP001285855"/>
    </source>
</evidence>
<keyword evidence="2" id="KW-1185">Reference proteome</keyword>
<protein>
    <submittedName>
        <fullName evidence="1">Uncharacterized protein</fullName>
    </submittedName>
</protein>
<dbReference type="RefSeq" id="WP_320556556.1">
    <property type="nucleotide sequence ID" value="NZ_JAXDAE010000014.1"/>
</dbReference>
<dbReference type="Proteomes" id="UP001285855">
    <property type="component" value="Unassembled WGS sequence"/>
</dbReference>
<accession>A0ABU5EPK3</accession>
<gene>
    <name evidence="1" type="ORF">SNF14_12730</name>
</gene>
<proteinExistence type="predicted"/>
<reference evidence="1 2" key="1">
    <citation type="submission" date="2023-11" db="EMBL/GenBank/DDBJ databases">
        <title>Winogradskyella pelagius sp. nov., isolated from coastal sediment.</title>
        <authorList>
            <person name="Li F."/>
        </authorList>
    </citation>
    <scope>NUCLEOTIDE SEQUENCE [LARGE SCALE GENOMIC DNA]</scope>
    <source>
        <strain evidence="1 2">KCTC 23502</strain>
    </source>
</reference>
<dbReference type="EMBL" id="JAXDAE010000014">
    <property type="protein sequence ID" value="MDY2588208.1"/>
    <property type="molecule type" value="Genomic_DNA"/>
</dbReference>
<evidence type="ECO:0000313" key="1">
    <source>
        <dbReference type="EMBL" id="MDY2588208.1"/>
    </source>
</evidence>
<sequence>MKPMDDKEKIVKLKKEIEGFENTIWAYKYEFHDIDDNRRKEVIDSFEKKIELAKAKIKAIETRENLED</sequence>